<feature type="region of interest" description="Disordered" evidence="1">
    <location>
        <begin position="108"/>
        <end position="128"/>
    </location>
</feature>
<organism evidence="2 3">
    <name type="scientific">Cymbomonas tetramitiformis</name>
    <dbReference type="NCBI Taxonomy" id="36881"/>
    <lineage>
        <taxon>Eukaryota</taxon>
        <taxon>Viridiplantae</taxon>
        <taxon>Chlorophyta</taxon>
        <taxon>Pyramimonadophyceae</taxon>
        <taxon>Pyramimonadales</taxon>
        <taxon>Pyramimonadaceae</taxon>
        <taxon>Cymbomonas</taxon>
    </lineage>
</organism>
<dbReference type="EMBL" id="LGRX02034334">
    <property type="protein sequence ID" value="KAK3238086.1"/>
    <property type="molecule type" value="Genomic_DNA"/>
</dbReference>
<comment type="caution">
    <text evidence="2">The sequence shown here is derived from an EMBL/GenBank/DDBJ whole genome shotgun (WGS) entry which is preliminary data.</text>
</comment>
<keyword evidence="3" id="KW-1185">Reference proteome</keyword>
<sequence>ITLVRKANVDVAEEEEARLSGFFGQFLQDFKSMCYIFAKDQKSDPLASEPIIEQTEEGMIRRRASNFSKTLPTNAMSAADRFGTRPSTLPVGAPRRWTFHVFRKRNTFSEQPQPDMMDRQEMQELFTQ</sequence>
<name>A0AAE0ERN2_9CHLO</name>
<feature type="non-terminal residue" evidence="2">
    <location>
        <position position="1"/>
    </location>
</feature>
<evidence type="ECO:0000313" key="3">
    <source>
        <dbReference type="Proteomes" id="UP001190700"/>
    </source>
</evidence>
<dbReference type="AlphaFoldDB" id="A0AAE0ERN2"/>
<dbReference type="Proteomes" id="UP001190700">
    <property type="component" value="Unassembled WGS sequence"/>
</dbReference>
<evidence type="ECO:0000256" key="1">
    <source>
        <dbReference type="SAM" id="MobiDB-lite"/>
    </source>
</evidence>
<evidence type="ECO:0000313" key="2">
    <source>
        <dbReference type="EMBL" id="KAK3238086.1"/>
    </source>
</evidence>
<protein>
    <submittedName>
        <fullName evidence="2">Uncharacterized protein</fullName>
    </submittedName>
</protein>
<reference evidence="2 3" key="1">
    <citation type="journal article" date="2015" name="Genome Biol. Evol.">
        <title>Comparative Genomics of a Bacterivorous Green Alga Reveals Evolutionary Causalities and Consequences of Phago-Mixotrophic Mode of Nutrition.</title>
        <authorList>
            <person name="Burns J.A."/>
            <person name="Paasch A."/>
            <person name="Narechania A."/>
            <person name="Kim E."/>
        </authorList>
    </citation>
    <scope>NUCLEOTIDE SEQUENCE [LARGE SCALE GENOMIC DNA]</scope>
    <source>
        <strain evidence="2 3">PLY_AMNH</strain>
    </source>
</reference>
<proteinExistence type="predicted"/>
<accession>A0AAE0ERN2</accession>
<gene>
    <name evidence="2" type="ORF">CYMTET_51877</name>
</gene>